<keyword evidence="1" id="KW-0732">Signal</keyword>
<organism evidence="3 4">
    <name type="scientific">Metabacillus flavus</name>
    <dbReference type="NCBI Taxonomy" id="2823519"/>
    <lineage>
        <taxon>Bacteria</taxon>
        <taxon>Bacillati</taxon>
        <taxon>Bacillota</taxon>
        <taxon>Bacilli</taxon>
        <taxon>Bacillales</taxon>
        <taxon>Bacillaceae</taxon>
        <taxon>Metabacillus</taxon>
    </lineage>
</organism>
<dbReference type="Proteomes" id="UP000682403">
    <property type="component" value="Unassembled WGS sequence"/>
</dbReference>
<dbReference type="Gene3D" id="1.20.58.780">
    <property type="match status" value="2"/>
</dbReference>
<evidence type="ECO:0000313" key="3">
    <source>
        <dbReference type="EMBL" id="MBS2970747.1"/>
    </source>
</evidence>
<gene>
    <name evidence="3" type="ORF">J9317_18545</name>
</gene>
<dbReference type="EMBL" id="JAGVRK010000001">
    <property type="protein sequence ID" value="MBS2970747.1"/>
    <property type="molecule type" value="Genomic_DNA"/>
</dbReference>
<proteinExistence type="predicted"/>
<dbReference type="Pfam" id="PF18058">
    <property type="entry name" value="SbsC_C"/>
    <property type="match status" value="2"/>
</dbReference>
<evidence type="ECO:0000313" key="4">
    <source>
        <dbReference type="Proteomes" id="UP000682403"/>
    </source>
</evidence>
<sequence>MKNALLAGIGTVLLISTLSMPAAQAAESPAYTNAVNNGNTLAAKTRSFKQAISSKQITAIHSQYNSFTASLKSTEASIGKVSGSNTRQALLKKYVAPAKIEVERTIYEVSQYRLLSSMENNVYKEAYTIDSDLNKLDRLKKRATQIKEAGGYPALDPAIGNYLRKKEARAEGEYTITYVDGYKILINNDKNIYYANNMYDYLSKHIKETEKRIGQVSGSSAREELQKLFVQPGKKEIERTIYYISRHRLMNSLFNLAQSGKAEEAKSKLPELDRLKEKAEKIIKDGGYTPLPDEIINNLNEDEQQLRELISAG</sequence>
<feature type="domain" description="SbsC C-terminal" evidence="2">
    <location>
        <begin position="195"/>
        <end position="234"/>
    </location>
</feature>
<name>A0ABS5LJ49_9BACI</name>
<feature type="signal peptide" evidence="1">
    <location>
        <begin position="1"/>
        <end position="25"/>
    </location>
</feature>
<evidence type="ECO:0000256" key="1">
    <source>
        <dbReference type="SAM" id="SignalP"/>
    </source>
</evidence>
<dbReference type="InterPro" id="IPR041378">
    <property type="entry name" value="S-layer_SbsC_C"/>
</dbReference>
<comment type="caution">
    <text evidence="3">The sequence shown here is derived from an EMBL/GenBank/DDBJ whole genome shotgun (WGS) entry which is preliminary data.</text>
</comment>
<reference evidence="3 4" key="1">
    <citation type="submission" date="2021-04" db="EMBL/GenBank/DDBJ databases">
        <title>Metabacillus sp. strain KIGAM252 whole genome sequence.</title>
        <authorList>
            <person name="Seo M.-J."/>
            <person name="Cho E.-S."/>
            <person name="Hwang C.Y."/>
            <person name="Yoon D.J."/>
        </authorList>
    </citation>
    <scope>NUCLEOTIDE SEQUENCE [LARGE SCALE GENOMIC DNA]</scope>
    <source>
        <strain evidence="3 4">KIGAM252</strain>
    </source>
</reference>
<keyword evidence="4" id="KW-1185">Reference proteome</keyword>
<dbReference type="RefSeq" id="WP_211561378.1">
    <property type="nucleotide sequence ID" value="NZ_JAGVRK010000001.1"/>
</dbReference>
<protein>
    <recommendedName>
        <fullName evidence="2">SbsC C-terminal domain-containing protein</fullName>
    </recommendedName>
</protein>
<feature type="domain" description="SbsC C-terminal" evidence="2">
    <location>
        <begin position="28"/>
        <end position="99"/>
    </location>
</feature>
<feature type="chain" id="PRO_5045049537" description="SbsC C-terminal domain-containing protein" evidence="1">
    <location>
        <begin position="26"/>
        <end position="313"/>
    </location>
</feature>
<accession>A0ABS5LJ49</accession>
<evidence type="ECO:0000259" key="2">
    <source>
        <dbReference type="Pfam" id="PF18058"/>
    </source>
</evidence>